<organism evidence="2 3">
    <name type="scientific">Aliivibrio sifiae</name>
    <dbReference type="NCBI Taxonomy" id="566293"/>
    <lineage>
        <taxon>Bacteria</taxon>
        <taxon>Pseudomonadati</taxon>
        <taxon>Pseudomonadota</taxon>
        <taxon>Gammaproteobacteria</taxon>
        <taxon>Vibrionales</taxon>
        <taxon>Vibrionaceae</taxon>
        <taxon>Aliivibrio</taxon>
    </lineage>
</organism>
<evidence type="ECO:0000313" key="3">
    <source>
        <dbReference type="Proteomes" id="UP000239263"/>
    </source>
</evidence>
<sequence length="286" mass="32002">MNSEILITGATGTIGSQVVKKLLQIGIPFSVGVRKPKNYIPQLIGGNTTHFDYQNKSHKLILTKVKYLFLIAPPLNKMVDNMLIRVIDEAIECGAKRIVLLSGLGNNSWLTNPNPALRKAELHLINSALDEYYIIRPNFFMDNFSTGIFSKEINENNSISLAAANGKTSFISAKDIAEVITKILINGYKHKEINLTGGEALTHQEVAKIISEARGALVTYININPFDFLIKMRKCGLNESSITMLQTLFESIRCGFSKEITMDLEVLLNRKPESFYDFAKRSWSNI</sequence>
<dbReference type="Pfam" id="PF05368">
    <property type="entry name" value="NmrA"/>
    <property type="match status" value="1"/>
</dbReference>
<dbReference type="RefSeq" id="WP_105054496.1">
    <property type="nucleotide sequence ID" value="NZ_CAWNRT010000001.1"/>
</dbReference>
<dbReference type="AlphaFoldDB" id="A0A2S7XCR3"/>
<dbReference type="OrthoDB" id="5510591at2"/>
<dbReference type="InterPro" id="IPR036291">
    <property type="entry name" value="NAD(P)-bd_dom_sf"/>
</dbReference>
<dbReference type="PANTHER" id="PTHR43162:SF1">
    <property type="entry name" value="PRESTALK A DIFFERENTIATION PROTEIN A"/>
    <property type="match status" value="1"/>
</dbReference>
<name>A0A2S7XCR3_9GAMM</name>
<feature type="domain" description="NmrA-like" evidence="1">
    <location>
        <begin position="1"/>
        <end position="232"/>
    </location>
</feature>
<dbReference type="InterPro" id="IPR051604">
    <property type="entry name" value="Ergot_Alk_Oxidoreductase"/>
</dbReference>
<evidence type="ECO:0000313" key="2">
    <source>
        <dbReference type="EMBL" id="PQJ88925.1"/>
    </source>
</evidence>
<dbReference type="PANTHER" id="PTHR43162">
    <property type="match status" value="1"/>
</dbReference>
<dbReference type="EMBL" id="MSCO01000001">
    <property type="protein sequence ID" value="PQJ88925.1"/>
    <property type="molecule type" value="Genomic_DNA"/>
</dbReference>
<dbReference type="Proteomes" id="UP000239263">
    <property type="component" value="Unassembled WGS sequence"/>
</dbReference>
<dbReference type="InterPro" id="IPR008030">
    <property type="entry name" value="NmrA-like"/>
</dbReference>
<dbReference type="Gene3D" id="3.90.25.10">
    <property type="entry name" value="UDP-galactose 4-epimerase, domain 1"/>
    <property type="match status" value="1"/>
</dbReference>
<protein>
    <recommendedName>
        <fullName evidence="1">NmrA-like domain-containing protein</fullName>
    </recommendedName>
</protein>
<proteinExistence type="predicted"/>
<accession>A0A2S7XCR3</accession>
<comment type="caution">
    <text evidence="2">The sequence shown here is derived from an EMBL/GenBank/DDBJ whole genome shotgun (WGS) entry which is preliminary data.</text>
</comment>
<gene>
    <name evidence="2" type="ORF">BTO22_04715</name>
</gene>
<dbReference type="Gene3D" id="3.40.50.720">
    <property type="entry name" value="NAD(P)-binding Rossmann-like Domain"/>
    <property type="match status" value="1"/>
</dbReference>
<dbReference type="SUPFAM" id="SSF51735">
    <property type="entry name" value="NAD(P)-binding Rossmann-fold domains"/>
    <property type="match status" value="1"/>
</dbReference>
<reference evidence="2 3" key="1">
    <citation type="submission" date="2016-12" db="EMBL/GenBank/DDBJ databases">
        <title>Diversity of luminous bacteria.</title>
        <authorList>
            <person name="Yoshizawa S."/>
            <person name="Kogure K."/>
        </authorList>
    </citation>
    <scope>NUCLEOTIDE SEQUENCE [LARGE SCALE GENOMIC DNA]</scope>
    <source>
        <strain evidence="2 3">ATCC 33715</strain>
    </source>
</reference>
<evidence type="ECO:0000259" key="1">
    <source>
        <dbReference type="Pfam" id="PF05368"/>
    </source>
</evidence>